<accession>A0A8G1RK92</accession>
<reference evidence="2 3" key="1">
    <citation type="submission" date="2018-02" db="EMBL/GenBank/DDBJ databases">
        <title>The genomes of Aspergillus section Nigri reveals drivers in fungal speciation.</title>
        <authorList>
            <consortium name="DOE Joint Genome Institute"/>
            <person name="Vesth T.C."/>
            <person name="Nybo J."/>
            <person name="Theobald S."/>
            <person name="Brandl J."/>
            <person name="Frisvad J.C."/>
            <person name="Nielsen K.F."/>
            <person name="Lyhne E.K."/>
            <person name="Kogle M.E."/>
            <person name="Kuo A."/>
            <person name="Riley R."/>
            <person name="Clum A."/>
            <person name="Nolan M."/>
            <person name="Lipzen A."/>
            <person name="Salamov A."/>
            <person name="Henrissat B."/>
            <person name="Wiebenga A."/>
            <person name="De vries R.P."/>
            <person name="Grigoriev I.V."/>
            <person name="Mortensen U.H."/>
            <person name="Andersen M.R."/>
            <person name="Baker S.E."/>
        </authorList>
    </citation>
    <scope>NUCLEOTIDE SEQUENCE [LARGE SCALE GENOMIC DNA]</scope>
    <source>
        <strain evidence="2 3">CBS 313.89</strain>
    </source>
</reference>
<evidence type="ECO:0000313" key="2">
    <source>
        <dbReference type="EMBL" id="RAK74825.1"/>
    </source>
</evidence>
<dbReference type="VEuPathDB" id="FungiDB:BO72DRAFT_189828"/>
<evidence type="ECO:0000256" key="1">
    <source>
        <dbReference type="SAM" id="Phobius"/>
    </source>
</evidence>
<keyword evidence="3" id="KW-1185">Reference proteome</keyword>
<protein>
    <submittedName>
        <fullName evidence="2">Uncharacterized protein</fullName>
    </submittedName>
</protein>
<dbReference type="RefSeq" id="XP_040798835.1">
    <property type="nucleotide sequence ID" value="XM_040939529.1"/>
</dbReference>
<keyword evidence="1" id="KW-0812">Transmembrane</keyword>
<dbReference type="Proteomes" id="UP000249789">
    <property type="component" value="Unassembled WGS sequence"/>
</dbReference>
<gene>
    <name evidence="2" type="ORF">BO72DRAFT_189828</name>
</gene>
<keyword evidence="1" id="KW-0472">Membrane</keyword>
<proteinExistence type="predicted"/>
<feature type="transmembrane region" description="Helical" evidence="1">
    <location>
        <begin position="41"/>
        <end position="61"/>
    </location>
</feature>
<name>A0A8G1RK92_9EURO</name>
<dbReference type="AlphaFoldDB" id="A0A8G1RK92"/>
<organism evidence="2 3">
    <name type="scientific">Aspergillus fijiensis CBS 313.89</name>
    <dbReference type="NCBI Taxonomy" id="1448319"/>
    <lineage>
        <taxon>Eukaryota</taxon>
        <taxon>Fungi</taxon>
        <taxon>Dikarya</taxon>
        <taxon>Ascomycota</taxon>
        <taxon>Pezizomycotina</taxon>
        <taxon>Eurotiomycetes</taxon>
        <taxon>Eurotiomycetidae</taxon>
        <taxon>Eurotiales</taxon>
        <taxon>Aspergillaceae</taxon>
        <taxon>Aspergillus</taxon>
    </lineage>
</organism>
<dbReference type="GeneID" id="63856862"/>
<keyword evidence="1" id="KW-1133">Transmembrane helix</keyword>
<dbReference type="EMBL" id="KZ824664">
    <property type="protein sequence ID" value="RAK74825.1"/>
    <property type="molecule type" value="Genomic_DNA"/>
</dbReference>
<sequence>MTLRAAAAAAAAAQLAAEKRGDCPEHRFWFGDRQGVTSNRLSPQSLVSWSLSLFLSLFVLFSPQSFYFSSFCILTSCVVFVPRSNSPPLPSPHP</sequence>
<evidence type="ECO:0000313" key="3">
    <source>
        <dbReference type="Proteomes" id="UP000249789"/>
    </source>
</evidence>